<organism evidence="1 2">
    <name type="scientific">Stutzerimonas nitrititolerans</name>
    <dbReference type="NCBI Taxonomy" id="2482751"/>
    <lineage>
        <taxon>Bacteria</taxon>
        <taxon>Pseudomonadati</taxon>
        <taxon>Pseudomonadota</taxon>
        <taxon>Gammaproteobacteria</taxon>
        <taxon>Pseudomonadales</taxon>
        <taxon>Pseudomonadaceae</taxon>
        <taxon>Stutzerimonas</taxon>
    </lineage>
</organism>
<reference evidence="1" key="1">
    <citation type="submission" date="2022-06" db="EMBL/GenBank/DDBJ databases">
        <title>Detection of beta-lactamases in bacteria of animal origin.</title>
        <authorList>
            <person name="Mlynarcik P."/>
            <person name="Zdarska V."/>
            <person name="Chudobova H."/>
            <person name="Prochazkova P."/>
            <person name="Hricova K."/>
            <person name="Mezerova K."/>
            <person name="Bardon J."/>
            <person name="Dolejska M."/>
            <person name="Sukkar I."/>
            <person name="Kolar M."/>
        </authorList>
    </citation>
    <scope>NUCLEOTIDE SEQUENCE</scope>
    <source>
        <strain evidence="1">S 300-3</strain>
    </source>
</reference>
<comment type="caution">
    <text evidence="1">The sequence shown here is derived from an EMBL/GenBank/DDBJ whole genome shotgun (WGS) entry which is preliminary data.</text>
</comment>
<gene>
    <name evidence="1" type="ORF">NJF43_11535</name>
</gene>
<dbReference type="EMBL" id="JAMYBS010000011">
    <property type="protein sequence ID" value="MCO7545383.1"/>
    <property type="molecule type" value="Genomic_DNA"/>
</dbReference>
<evidence type="ECO:0000313" key="1">
    <source>
        <dbReference type="EMBL" id="MCO7545383.1"/>
    </source>
</evidence>
<evidence type="ECO:0000313" key="2">
    <source>
        <dbReference type="Proteomes" id="UP001165292"/>
    </source>
</evidence>
<name>A0AA42BGP7_9GAMM</name>
<dbReference type="AlphaFoldDB" id="A0AA42BGP7"/>
<dbReference type="RefSeq" id="WP_253163111.1">
    <property type="nucleotide sequence ID" value="NZ_DALZRK010000001.1"/>
</dbReference>
<proteinExistence type="predicted"/>
<sequence length="60" mass="6568">MLAKLGIASDRILHDSVRLGSPRSTRLRRFEPRAITIDTRLDSITSDGLLTVHIAPKSAA</sequence>
<protein>
    <submittedName>
        <fullName evidence="1">Uncharacterized protein</fullName>
    </submittedName>
</protein>
<accession>A0AA42BGP7</accession>
<dbReference type="Proteomes" id="UP001165292">
    <property type="component" value="Unassembled WGS sequence"/>
</dbReference>